<dbReference type="PANTHER" id="PTHR46377:SF1">
    <property type="entry name" value="DUAL SPECIFICITY PROTEIN PHOSPHATASE 19"/>
    <property type="match status" value="1"/>
</dbReference>
<feature type="domain" description="Tyrosine specific protein phosphatases" evidence="3">
    <location>
        <begin position="85"/>
        <end position="142"/>
    </location>
</feature>
<dbReference type="SUPFAM" id="SSF52799">
    <property type="entry name" value="(Phosphotyrosine protein) phosphatases II"/>
    <property type="match status" value="1"/>
</dbReference>
<evidence type="ECO:0000259" key="3">
    <source>
        <dbReference type="PROSITE" id="PS50056"/>
    </source>
</evidence>
<dbReference type="InterPro" id="IPR000340">
    <property type="entry name" value="Dual-sp_phosphatase_cat-dom"/>
</dbReference>
<dbReference type="PANTHER" id="PTHR46377">
    <property type="entry name" value="DUAL SPECIFICITY PROTEIN PHOSPHATASE 19"/>
    <property type="match status" value="1"/>
</dbReference>
<dbReference type="EMBL" id="CDMY01000356">
    <property type="protein sequence ID" value="CEM05160.1"/>
    <property type="molecule type" value="Genomic_DNA"/>
</dbReference>
<feature type="domain" description="Tyrosine-protein phosphatase" evidence="2">
    <location>
        <begin position="23"/>
        <end position="163"/>
    </location>
</feature>
<dbReference type="VEuPathDB" id="CryptoDB:Vbra_14135"/>
<sequence length="404" mass="46077">MTSGSRFSFFVHFDNQRTHQAKLHAIDEGFLYIGGEAAGKDAHLLREHRITHILVVHHSIQPVFEDKFKYLVCPVKDMPEELLYPSLVKALPFIGEAKQKGGRVLVLCGKGVSRSASVLIAQLMSSRQMTYKEAFDELLKIRQVYPNIGFQVQLHQMDRALQARREEGADADTDGDVASLLQPMDMTAYQLQSLIQDEVSRKLEETASVVERLFSEPHVLHQASTWRRFGVFYEGLKSYRVQLMGHNEEERTKSEAIVTAAKQVAKRLTSLKAVYSESLEGVRLAASLAQEINLWLAQLTPHPTPPPYELGDSQELISLQQQPPRKDCAAEPDEPPQPPSGKKKRLDVEVVDDTSEANSDSEADSSSDRRERERRRERKARKKEKRERKRARKEAKRRRREEDG</sequence>
<feature type="region of interest" description="Disordered" evidence="1">
    <location>
        <begin position="320"/>
        <end position="404"/>
    </location>
</feature>
<dbReference type="CDD" id="cd14498">
    <property type="entry name" value="DSP"/>
    <property type="match status" value="1"/>
</dbReference>
<dbReference type="Pfam" id="PF00782">
    <property type="entry name" value="DSPc"/>
    <property type="match status" value="1"/>
</dbReference>
<evidence type="ECO:0000259" key="2">
    <source>
        <dbReference type="PROSITE" id="PS50054"/>
    </source>
</evidence>
<reference evidence="4 5" key="1">
    <citation type="submission" date="2014-11" db="EMBL/GenBank/DDBJ databases">
        <authorList>
            <person name="Zhu J."/>
            <person name="Qi W."/>
            <person name="Song R."/>
        </authorList>
    </citation>
    <scope>NUCLEOTIDE SEQUENCE [LARGE SCALE GENOMIC DNA]</scope>
</reference>
<accession>A0A0G4EZV4</accession>
<dbReference type="InParanoid" id="A0A0G4EZV4"/>
<dbReference type="OMA" id="CALCTIN"/>
<dbReference type="GO" id="GO:0005737">
    <property type="term" value="C:cytoplasm"/>
    <property type="evidence" value="ECO:0007669"/>
    <property type="project" value="TreeGrafter"/>
</dbReference>
<dbReference type="InterPro" id="IPR020422">
    <property type="entry name" value="TYR_PHOSPHATASE_DUAL_dom"/>
</dbReference>
<evidence type="ECO:0000256" key="1">
    <source>
        <dbReference type="SAM" id="MobiDB-lite"/>
    </source>
</evidence>
<organism evidence="4 5">
    <name type="scientific">Vitrella brassicaformis (strain CCMP3155)</name>
    <dbReference type="NCBI Taxonomy" id="1169540"/>
    <lineage>
        <taxon>Eukaryota</taxon>
        <taxon>Sar</taxon>
        <taxon>Alveolata</taxon>
        <taxon>Colpodellida</taxon>
        <taxon>Vitrellaceae</taxon>
        <taxon>Vitrella</taxon>
    </lineage>
</organism>
<dbReference type="InterPro" id="IPR000387">
    <property type="entry name" value="Tyr_Pase_dom"/>
</dbReference>
<dbReference type="Proteomes" id="UP000041254">
    <property type="component" value="Unassembled WGS sequence"/>
</dbReference>
<name>A0A0G4EZV4_VITBC</name>
<evidence type="ECO:0000313" key="5">
    <source>
        <dbReference type="Proteomes" id="UP000041254"/>
    </source>
</evidence>
<evidence type="ECO:0000313" key="4">
    <source>
        <dbReference type="EMBL" id="CEM05160.1"/>
    </source>
</evidence>
<evidence type="ECO:0008006" key="6">
    <source>
        <dbReference type="Google" id="ProtNLM"/>
    </source>
</evidence>
<dbReference type="PhylomeDB" id="A0A0G4EZV4"/>
<dbReference type="SMART" id="SM00195">
    <property type="entry name" value="DSPc"/>
    <property type="match status" value="1"/>
</dbReference>
<dbReference type="PROSITE" id="PS50054">
    <property type="entry name" value="TYR_PHOSPHATASE_DUAL"/>
    <property type="match status" value="1"/>
</dbReference>
<gene>
    <name evidence="4" type="ORF">Vbra_14135</name>
</gene>
<dbReference type="STRING" id="1169540.A0A0G4EZV4"/>
<dbReference type="OrthoDB" id="2017893at2759"/>
<dbReference type="AlphaFoldDB" id="A0A0G4EZV4"/>
<dbReference type="Gene3D" id="3.90.190.10">
    <property type="entry name" value="Protein tyrosine phosphatase superfamily"/>
    <property type="match status" value="1"/>
</dbReference>
<feature type="compositionally biased region" description="Basic residues" evidence="1">
    <location>
        <begin position="372"/>
        <end position="404"/>
    </location>
</feature>
<feature type="compositionally biased region" description="Acidic residues" evidence="1">
    <location>
        <begin position="349"/>
        <end position="365"/>
    </location>
</feature>
<keyword evidence="5" id="KW-1185">Reference proteome</keyword>
<proteinExistence type="predicted"/>
<dbReference type="PROSITE" id="PS50056">
    <property type="entry name" value="TYR_PHOSPHATASE_2"/>
    <property type="match status" value="1"/>
</dbReference>
<dbReference type="GO" id="GO:0008579">
    <property type="term" value="F:JUN kinase phosphatase activity"/>
    <property type="evidence" value="ECO:0007669"/>
    <property type="project" value="TreeGrafter"/>
</dbReference>
<dbReference type="InterPro" id="IPR029021">
    <property type="entry name" value="Prot-tyrosine_phosphatase-like"/>
</dbReference>
<protein>
    <recommendedName>
        <fullName evidence="6">Tyrosine-protein phosphatase domain-containing protein</fullName>
    </recommendedName>
</protein>